<feature type="domain" description="ABC transporter" evidence="9">
    <location>
        <begin position="6"/>
        <end position="241"/>
    </location>
</feature>
<dbReference type="InterPro" id="IPR050086">
    <property type="entry name" value="MetN_ABC_transporter-like"/>
</dbReference>
<protein>
    <submittedName>
        <fullName evidence="10">Amino acid ABC transporter ATP-binding protein</fullName>
    </submittedName>
</protein>
<keyword evidence="4" id="KW-1003">Cell membrane</keyword>
<dbReference type="GO" id="GO:0016887">
    <property type="term" value="F:ATP hydrolysis activity"/>
    <property type="evidence" value="ECO:0007669"/>
    <property type="project" value="InterPro"/>
</dbReference>
<dbReference type="InterPro" id="IPR030679">
    <property type="entry name" value="ABC_ATPase_HisP-typ"/>
</dbReference>
<evidence type="ECO:0000256" key="7">
    <source>
        <dbReference type="ARBA" id="ARBA00022970"/>
    </source>
</evidence>
<keyword evidence="3" id="KW-0813">Transport</keyword>
<dbReference type="CDD" id="cd03262">
    <property type="entry name" value="ABC_HisP_GlnQ"/>
    <property type="match status" value="1"/>
</dbReference>
<evidence type="ECO:0000256" key="6">
    <source>
        <dbReference type="ARBA" id="ARBA00022840"/>
    </source>
</evidence>
<dbReference type="GO" id="GO:0005886">
    <property type="term" value="C:plasma membrane"/>
    <property type="evidence" value="ECO:0007669"/>
    <property type="project" value="UniProtKB-SubCell"/>
</dbReference>
<evidence type="ECO:0000256" key="5">
    <source>
        <dbReference type="ARBA" id="ARBA00022741"/>
    </source>
</evidence>
<dbReference type="PANTHER" id="PTHR43166:SF9">
    <property type="entry name" value="GLUTAMATE_ASPARTATE IMPORT ATP-BINDING PROTEIN GLTL"/>
    <property type="match status" value="1"/>
</dbReference>
<organism evidence="10 11">
    <name type="scientific">Lactobacillus corticis</name>
    <dbReference type="NCBI Taxonomy" id="2201249"/>
    <lineage>
        <taxon>Bacteria</taxon>
        <taxon>Bacillati</taxon>
        <taxon>Bacillota</taxon>
        <taxon>Bacilli</taxon>
        <taxon>Lactobacillales</taxon>
        <taxon>Lactobacillaceae</taxon>
        <taxon>Lactobacillus</taxon>
    </lineage>
</organism>
<dbReference type="PANTHER" id="PTHR43166">
    <property type="entry name" value="AMINO ACID IMPORT ATP-BINDING PROTEIN"/>
    <property type="match status" value="1"/>
</dbReference>
<gene>
    <name evidence="10" type="ORF">LCB40_01500</name>
</gene>
<keyword evidence="8" id="KW-0472">Membrane</keyword>
<evidence type="ECO:0000256" key="3">
    <source>
        <dbReference type="ARBA" id="ARBA00022448"/>
    </source>
</evidence>
<evidence type="ECO:0000256" key="4">
    <source>
        <dbReference type="ARBA" id="ARBA00022475"/>
    </source>
</evidence>
<keyword evidence="7" id="KW-0029">Amino-acid transport</keyword>
<accession>A0A916QFD0</accession>
<dbReference type="Pfam" id="PF00005">
    <property type="entry name" value="ABC_tran"/>
    <property type="match status" value="1"/>
</dbReference>
<dbReference type="RefSeq" id="WP_212779977.1">
    <property type="nucleotide sequence ID" value="NZ_BMAY01000001.1"/>
</dbReference>
<dbReference type="SUPFAM" id="SSF52540">
    <property type="entry name" value="P-loop containing nucleoside triphosphate hydrolases"/>
    <property type="match status" value="1"/>
</dbReference>
<keyword evidence="5" id="KW-0547">Nucleotide-binding</keyword>
<dbReference type="GO" id="GO:0015424">
    <property type="term" value="F:ABC-type amino acid transporter activity"/>
    <property type="evidence" value="ECO:0007669"/>
    <property type="project" value="InterPro"/>
</dbReference>
<evidence type="ECO:0000256" key="8">
    <source>
        <dbReference type="ARBA" id="ARBA00023136"/>
    </source>
</evidence>
<dbReference type="InterPro" id="IPR003439">
    <property type="entry name" value="ABC_transporter-like_ATP-bd"/>
</dbReference>
<comment type="subcellular location">
    <subcellularLocation>
        <location evidence="1">Cell membrane</location>
        <topology evidence="1">Peripheral membrane protein</topology>
    </subcellularLocation>
</comment>
<dbReference type="InterPro" id="IPR003593">
    <property type="entry name" value="AAA+_ATPase"/>
</dbReference>
<dbReference type="InterPro" id="IPR027417">
    <property type="entry name" value="P-loop_NTPase"/>
</dbReference>
<dbReference type="Proteomes" id="UP000677218">
    <property type="component" value="Unassembled WGS sequence"/>
</dbReference>
<dbReference type="Gene3D" id="3.40.50.300">
    <property type="entry name" value="P-loop containing nucleotide triphosphate hydrolases"/>
    <property type="match status" value="1"/>
</dbReference>
<keyword evidence="11" id="KW-1185">Reference proteome</keyword>
<dbReference type="SMART" id="SM00382">
    <property type="entry name" value="AAA"/>
    <property type="match status" value="1"/>
</dbReference>
<keyword evidence="6 10" id="KW-0067">ATP-binding</keyword>
<evidence type="ECO:0000313" key="10">
    <source>
        <dbReference type="EMBL" id="GFZ26270.1"/>
    </source>
</evidence>
<name>A0A916QFD0_9LACO</name>
<dbReference type="AlphaFoldDB" id="A0A916QFD0"/>
<dbReference type="PROSITE" id="PS00211">
    <property type="entry name" value="ABC_TRANSPORTER_1"/>
    <property type="match status" value="1"/>
</dbReference>
<dbReference type="EMBL" id="BMAY01000001">
    <property type="protein sequence ID" value="GFZ26270.1"/>
    <property type="molecule type" value="Genomic_DNA"/>
</dbReference>
<reference evidence="10" key="1">
    <citation type="submission" date="2020-08" db="EMBL/GenBank/DDBJ databases">
        <title>Taxonomic study for Lactobacillus species isolated from hardwood bark.</title>
        <authorList>
            <person name="Tohno M."/>
            <person name="Tanizawa Y."/>
        </authorList>
    </citation>
    <scope>NUCLEOTIDE SEQUENCE</scope>
    <source>
        <strain evidence="10">B40</strain>
    </source>
</reference>
<dbReference type="PROSITE" id="PS50893">
    <property type="entry name" value="ABC_TRANSPORTER_2"/>
    <property type="match status" value="1"/>
</dbReference>
<dbReference type="GO" id="GO:0005524">
    <property type="term" value="F:ATP binding"/>
    <property type="evidence" value="ECO:0007669"/>
    <property type="project" value="UniProtKB-KW"/>
</dbReference>
<proteinExistence type="inferred from homology"/>
<comment type="caution">
    <text evidence="10">The sequence shown here is derived from an EMBL/GenBank/DDBJ whole genome shotgun (WGS) entry which is preliminary data.</text>
</comment>
<dbReference type="InterPro" id="IPR017871">
    <property type="entry name" value="ABC_transporter-like_CS"/>
</dbReference>
<evidence type="ECO:0000256" key="1">
    <source>
        <dbReference type="ARBA" id="ARBA00004202"/>
    </source>
</evidence>
<sequence>MTEPVLKVENLSKKYGDTLVWDQVNAQVMPGQVISIIGPSGAGKSTFLRCLNMLETPTSGKIFYHDQEVTQMKDKELQSLREHVGMVFQNFNLFANMSVSDNICLALKKVKGLDEAAAKDKALALLKQVGLADKADSYPSSLSGGQQQRVAIARSLAMDPEVILFDEPTSALDPEMVGDILKIMQELAEQGMTMVVVTHEMSFAKNVSDEIWFMADQQILEKGSPASFFQKPQTERAQDFLDKVLNL</sequence>
<evidence type="ECO:0000256" key="2">
    <source>
        <dbReference type="ARBA" id="ARBA00005417"/>
    </source>
</evidence>
<evidence type="ECO:0000259" key="9">
    <source>
        <dbReference type="PROSITE" id="PS50893"/>
    </source>
</evidence>
<evidence type="ECO:0000313" key="11">
    <source>
        <dbReference type="Proteomes" id="UP000677218"/>
    </source>
</evidence>
<comment type="similarity">
    <text evidence="2">Belongs to the ABC transporter superfamily.</text>
</comment>
<dbReference type="PIRSF" id="PIRSF039085">
    <property type="entry name" value="ABC_ATPase_HisP"/>
    <property type="match status" value="1"/>
</dbReference>
<dbReference type="FunFam" id="3.40.50.300:FF:000020">
    <property type="entry name" value="Amino acid ABC transporter ATP-binding component"/>
    <property type="match status" value="1"/>
</dbReference>